<dbReference type="AlphaFoldDB" id="A0A9D4L3K6"/>
<keyword evidence="2" id="KW-1185">Reference proteome</keyword>
<evidence type="ECO:0000313" key="2">
    <source>
        <dbReference type="Proteomes" id="UP000828390"/>
    </source>
</evidence>
<comment type="caution">
    <text evidence="1">The sequence shown here is derived from an EMBL/GenBank/DDBJ whole genome shotgun (WGS) entry which is preliminary data.</text>
</comment>
<proteinExistence type="predicted"/>
<name>A0A9D4L3K6_DREPO</name>
<organism evidence="1 2">
    <name type="scientific">Dreissena polymorpha</name>
    <name type="common">Zebra mussel</name>
    <name type="synonym">Mytilus polymorpha</name>
    <dbReference type="NCBI Taxonomy" id="45954"/>
    <lineage>
        <taxon>Eukaryota</taxon>
        <taxon>Metazoa</taxon>
        <taxon>Spiralia</taxon>
        <taxon>Lophotrochozoa</taxon>
        <taxon>Mollusca</taxon>
        <taxon>Bivalvia</taxon>
        <taxon>Autobranchia</taxon>
        <taxon>Heteroconchia</taxon>
        <taxon>Euheterodonta</taxon>
        <taxon>Imparidentia</taxon>
        <taxon>Neoheterodontei</taxon>
        <taxon>Myida</taxon>
        <taxon>Dreissenoidea</taxon>
        <taxon>Dreissenidae</taxon>
        <taxon>Dreissena</taxon>
    </lineage>
</organism>
<sequence length="88" mass="9607">MIGDSILHWAGVYSQEHSREVGGSLAVSWCDVRGMKWSVFQHSLQLGVVLSSEPRYIFPMGGGRHDITSGGNLLPYSLGITLSQSNFP</sequence>
<reference evidence="1" key="1">
    <citation type="journal article" date="2019" name="bioRxiv">
        <title>The Genome of the Zebra Mussel, Dreissena polymorpha: A Resource for Invasive Species Research.</title>
        <authorList>
            <person name="McCartney M.A."/>
            <person name="Auch B."/>
            <person name="Kono T."/>
            <person name="Mallez S."/>
            <person name="Zhang Y."/>
            <person name="Obille A."/>
            <person name="Becker A."/>
            <person name="Abrahante J.E."/>
            <person name="Garbe J."/>
            <person name="Badalamenti J.P."/>
            <person name="Herman A."/>
            <person name="Mangelson H."/>
            <person name="Liachko I."/>
            <person name="Sullivan S."/>
            <person name="Sone E.D."/>
            <person name="Koren S."/>
            <person name="Silverstein K.A.T."/>
            <person name="Beckman K.B."/>
            <person name="Gohl D.M."/>
        </authorList>
    </citation>
    <scope>NUCLEOTIDE SEQUENCE</scope>
    <source>
        <strain evidence="1">Duluth1</strain>
        <tissue evidence="1">Whole animal</tissue>
    </source>
</reference>
<gene>
    <name evidence="1" type="ORF">DPMN_093063</name>
</gene>
<evidence type="ECO:0000313" key="1">
    <source>
        <dbReference type="EMBL" id="KAH3850639.1"/>
    </source>
</evidence>
<dbReference type="Proteomes" id="UP000828390">
    <property type="component" value="Unassembled WGS sequence"/>
</dbReference>
<reference evidence="1" key="2">
    <citation type="submission" date="2020-11" db="EMBL/GenBank/DDBJ databases">
        <authorList>
            <person name="McCartney M.A."/>
            <person name="Auch B."/>
            <person name="Kono T."/>
            <person name="Mallez S."/>
            <person name="Becker A."/>
            <person name="Gohl D.M."/>
            <person name="Silverstein K.A.T."/>
            <person name="Koren S."/>
            <person name="Bechman K.B."/>
            <person name="Herman A."/>
            <person name="Abrahante J.E."/>
            <person name="Garbe J."/>
        </authorList>
    </citation>
    <scope>NUCLEOTIDE SEQUENCE</scope>
    <source>
        <strain evidence="1">Duluth1</strain>
        <tissue evidence="1">Whole animal</tissue>
    </source>
</reference>
<dbReference type="EMBL" id="JAIWYP010000003">
    <property type="protein sequence ID" value="KAH3850639.1"/>
    <property type="molecule type" value="Genomic_DNA"/>
</dbReference>
<protein>
    <submittedName>
        <fullName evidence="1">Uncharacterized protein</fullName>
    </submittedName>
</protein>
<accession>A0A9D4L3K6</accession>